<dbReference type="PROSITE" id="PS50011">
    <property type="entry name" value="PROTEIN_KINASE_DOM"/>
    <property type="match status" value="2"/>
</dbReference>
<dbReference type="Pfam" id="PF00069">
    <property type="entry name" value="Pkinase"/>
    <property type="match status" value="2"/>
</dbReference>
<feature type="domain" description="Protein kinase" evidence="1">
    <location>
        <begin position="693"/>
        <end position="973"/>
    </location>
</feature>
<sequence length="1007" mass="118080">MEPNPLSENNINIEDIQDKITLLIEKSKTSYAFGQKLQSVAFNLEHNLTKLTSIPQDIKQNIDQETLNSLAKEIGELSEIIDTIKNYSIFLTYLFDNKPIEKITKNIDNHMKNIISLLEKMQVDSPEQFSSRNYDDYTQISDLLIELQQNILRRRREVEMNIKQNHDHLKLEYATQDYDKENRDELAELIKIHPEYRINLDQLNILDTNKILYQNDHFFYYDGMYQNKKVTVLKLKKEYKLIYKRLLSVLIKIDHPYIEKFIGSYIDGKDEFIVTNRKGKNLSQYLLIDGNKDRTILAFKIAEAMLYLHSRNVIHRKLIEDNIFIPNSTDNEEKVKEANPMICGFRDSRFLPINPSTSSVSVKNIKYEEEFRAPELSESKYDEKIDVFAFSGILYKLITNKNPLENSNLLKDRCWRPPLPADLPENLRNLITSCWEQDPKKRFSFDKIIATMIRGQIVFPCDKDNTESILEFYKGQSIKNTIALKCIDLFEEVKKQIDSIFQYRFEFLRIRSTIHSYQYLIRSKYAETKEFTKEETDLLNGLDDVLDSLSSLIHETDREQLLKQVAVASGFKRSYIQSAESYHFTKITEVLKNIMIDLHDIMSRLGFKDIEEYKESKDDLVFDYRELMNFYSGLNNQSRKANEKVKIKEKVDEIEKHLKKEFDDELTCAKLNDRLHDLFTPFYHLKIDRDDIEKFENTKIVGKYSEVYQGKYKKYDLTVAIKIIRKEHLKDENELTFLRREIGILAKLRHKNIAKFYGYSLSKGKENNQYDNDVWLISEWIPDGSLKERLHSNNPKNLLSPNDKAKIAYEIAEAMEYIHSENVLYLDLNPSNILLLKDPDSHSHLSLIPKIIDFSSARLNGDTLGIKKEKLKHINYMSSEVQSGKKYGKYSDIYSYSMILWEMITGVVPLSNIAEDLLPVNIENGVNLDFNDHFDANSPLKDIISSGTRLATERRTSDFGEILRKMRIGRITFNGGRQDEMTEFYEKKIEKSKLIGNLPIFINIQKS</sequence>
<organism evidence="2 3">
    <name type="scientific">Tritrichomonas musculus</name>
    <dbReference type="NCBI Taxonomy" id="1915356"/>
    <lineage>
        <taxon>Eukaryota</taxon>
        <taxon>Metamonada</taxon>
        <taxon>Parabasalia</taxon>
        <taxon>Tritrichomonadida</taxon>
        <taxon>Tritrichomonadidae</taxon>
        <taxon>Tritrichomonas</taxon>
    </lineage>
</organism>
<dbReference type="InterPro" id="IPR050167">
    <property type="entry name" value="Ser_Thr_protein_kinase"/>
</dbReference>
<feature type="domain" description="Protein kinase" evidence="1">
    <location>
        <begin position="206"/>
        <end position="459"/>
    </location>
</feature>
<evidence type="ECO:0000259" key="1">
    <source>
        <dbReference type="PROSITE" id="PS50011"/>
    </source>
</evidence>
<comment type="caution">
    <text evidence="2">The sequence shown here is derived from an EMBL/GenBank/DDBJ whole genome shotgun (WGS) entry which is preliminary data.</text>
</comment>
<keyword evidence="3" id="KW-1185">Reference proteome</keyword>
<dbReference type="Proteomes" id="UP001470230">
    <property type="component" value="Unassembled WGS sequence"/>
</dbReference>
<dbReference type="Gene3D" id="1.10.510.10">
    <property type="entry name" value="Transferase(Phosphotransferase) domain 1"/>
    <property type="match status" value="2"/>
</dbReference>
<name>A0ABR2GNT6_9EUKA</name>
<gene>
    <name evidence="2" type="ORF">M9Y10_044368</name>
</gene>
<reference evidence="2 3" key="1">
    <citation type="submission" date="2024-04" db="EMBL/GenBank/DDBJ databases">
        <title>Tritrichomonas musculus Genome.</title>
        <authorList>
            <person name="Alves-Ferreira E."/>
            <person name="Grigg M."/>
            <person name="Lorenzi H."/>
            <person name="Galac M."/>
        </authorList>
    </citation>
    <scope>NUCLEOTIDE SEQUENCE [LARGE SCALE GENOMIC DNA]</scope>
    <source>
        <strain evidence="2 3">EAF2021</strain>
    </source>
</reference>
<dbReference type="GO" id="GO:0016301">
    <property type="term" value="F:kinase activity"/>
    <property type="evidence" value="ECO:0007669"/>
    <property type="project" value="UniProtKB-KW"/>
</dbReference>
<protein>
    <submittedName>
        <fullName evidence="2">Protein kinase activity protein</fullName>
    </submittedName>
</protein>
<keyword evidence="2" id="KW-0808">Transferase</keyword>
<evidence type="ECO:0000313" key="2">
    <source>
        <dbReference type="EMBL" id="KAK8835526.1"/>
    </source>
</evidence>
<dbReference type="PANTHER" id="PTHR23257:SF958">
    <property type="entry name" value="SERINE_THREONINE-PROTEIN KINASE WNK4"/>
    <property type="match status" value="1"/>
</dbReference>
<proteinExistence type="predicted"/>
<dbReference type="PANTHER" id="PTHR23257">
    <property type="entry name" value="SERINE-THREONINE PROTEIN KINASE"/>
    <property type="match status" value="1"/>
</dbReference>
<dbReference type="EMBL" id="JAPFFF010000085">
    <property type="protein sequence ID" value="KAK8835526.1"/>
    <property type="molecule type" value="Genomic_DNA"/>
</dbReference>
<evidence type="ECO:0000313" key="3">
    <source>
        <dbReference type="Proteomes" id="UP001470230"/>
    </source>
</evidence>
<keyword evidence="2" id="KW-0418">Kinase</keyword>
<dbReference type="InterPro" id="IPR000719">
    <property type="entry name" value="Prot_kinase_dom"/>
</dbReference>
<accession>A0ABR2GNT6</accession>
<dbReference type="SUPFAM" id="SSF56112">
    <property type="entry name" value="Protein kinase-like (PK-like)"/>
    <property type="match status" value="2"/>
</dbReference>
<dbReference type="InterPro" id="IPR011009">
    <property type="entry name" value="Kinase-like_dom_sf"/>
</dbReference>